<feature type="signal peptide" evidence="2">
    <location>
        <begin position="1"/>
        <end position="25"/>
    </location>
</feature>
<evidence type="ECO:0000259" key="3">
    <source>
        <dbReference type="Pfam" id="PF00149"/>
    </source>
</evidence>
<dbReference type="GO" id="GO:0009166">
    <property type="term" value="P:nucleotide catabolic process"/>
    <property type="evidence" value="ECO:0007669"/>
    <property type="project" value="InterPro"/>
</dbReference>
<dbReference type="EMBL" id="NFJD01000002">
    <property type="protein sequence ID" value="OUO56798.1"/>
    <property type="molecule type" value="Genomic_DNA"/>
</dbReference>
<proteinExistence type="inferred from homology"/>
<feature type="domain" description="Calcineurin-like phosphoesterase" evidence="3">
    <location>
        <begin position="30"/>
        <end position="246"/>
    </location>
</feature>
<comment type="caution">
    <text evidence="5">The sequence shown here is derived from an EMBL/GenBank/DDBJ whole genome shotgun (WGS) entry which is preliminary data.</text>
</comment>
<organism evidence="5 6">
    <name type="scientific">Candidatus Avelusimicrobium gallicola</name>
    <dbReference type="NCBI Taxonomy" id="2562704"/>
    <lineage>
        <taxon>Bacteria</taxon>
        <taxon>Pseudomonadati</taxon>
        <taxon>Elusimicrobiota</taxon>
        <taxon>Elusimicrobia</taxon>
        <taxon>Elusimicrobiales</taxon>
        <taxon>Elusimicrobiaceae</taxon>
        <taxon>Candidatus Avelusimicrobium</taxon>
    </lineage>
</organism>
<protein>
    <recommendedName>
        <fullName evidence="7">Calcineurin-like phosphoesterase domain-containing protein</fullName>
    </recommendedName>
</protein>
<dbReference type="Pfam" id="PF02872">
    <property type="entry name" value="5_nucleotid_C"/>
    <property type="match status" value="1"/>
</dbReference>
<dbReference type="RefSeq" id="WP_087287667.1">
    <property type="nucleotide sequence ID" value="NZ_NFJD01000002.1"/>
</dbReference>
<keyword evidence="1 2" id="KW-0732">Signal</keyword>
<dbReference type="Proteomes" id="UP000196368">
    <property type="component" value="Unassembled WGS sequence"/>
</dbReference>
<evidence type="ECO:0000256" key="2">
    <source>
        <dbReference type="RuleBase" id="RU362119"/>
    </source>
</evidence>
<dbReference type="PANTHER" id="PTHR11575">
    <property type="entry name" value="5'-NUCLEOTIDASE-RELATED"/>
    <property type="match status" value="1"/>
</dbReference>
<sequence>MRLRKMMFLWALPLAAVCFCQPLCAEKLAVYHTSDIHGYYFSRADKSGQPHGGFAVLENVLLQEKEPFVILDSGDFSSGNKEANASDGRYSVELMNAAGKTPKNLSGQGYAALTIGNHDSDFGAETLGQMLGGFNGDVLSVNVEGLQIPGKQIQPYKIFNWNGKKVAVIGFSMDGPGMSGMELKKLSAADWEKLLQELQAAQPDAVLLLAHDSIADPRKPSQLMDVLTAAPSAADTIDVFLGGHAHLQHAQHKMGDNGPLFVESGSMLEGVSRVELDFDDETGQLTGVTSSYIALNPAKWGENKAVKEKLDQIEDKSLTRVFASVPVTLYKYPQGPDAAPDVAKMLADYMKKWLEPQEKVDFALFQLPGIRRDLNPGNLTGRDLAELLPYTEYVSTFNITGKKFKQAVEDSLKCNPDGKNYSMFAYSDNVYIEYKCKPGNKKHPVKVTKLLLNGKKMSGRKTYRAAAIGHIPDGYFEGAPFKITKNPQKKIYKKTSGELLFDIVEQLPGQTPAEKQFKAPQDLRIKQVK</sequence>
<dbReference type="OrthoDB" id="9801679at2"/>
<name>A0A1Y4DIP0_9BACT</name>
<dbReference type="InterPro" id="IPR006179">
    <property type="entry name" value="5_nucleotidase/apyrase"/>
</dbReference>
<dbReference type="InterPro" id="IPR008334">
    <property type="entry name" value="5'-Nucleotdase_C"/>
</dbReference>
<feature type="domain" description="5'-Nucleotidase C-terminal" evidence="4">
    <location>
        <begin position="343"/>
        <end position="471"/>
    </location>
</feature>
<evidence type="ECO:0000313" key="6">
    <source>
        <dbReference type="Proteomes" id="UP000196368"/>
    </source>
</evidence>
<dbReference type="GO" id="GO:0000166">
    <property type="term" value="F:nucleotide binding"/>
    <property type="evidence" value="ECO:0007669"/>
    <property type="project" value="UniProtKB-KW"/>
</dbReference>
<evidence type="ECO:0000259" key="4">
    <source>
        <dbReference type="Pfam" id="PF02872"/>
    </source>
</evidence>
<dbReference type="SUPFAM" id="SSF56300">
    <property type="entry name" value="Metallo-dependent phosphatases"/>
    <property type="match status" value="1"/>
</dbReference>
<dbReference type="Gene3D" id="3.60.21.10">
    <property type="match status" value="1"/>
</dbReference>
<keyword evidence="2" id="KW-0547">Nucleotide-binding</keyword>
<evidence type="ECO:0000313" key="5">
    <source>
        <dbReference type="EMBL" id="OUO56798.1"/>
    </source>
</evidence>
<dbReference type="InterPro" id="IPR036907">
    <property type="entry name" value="5'-Nucleotdase_C_sf"/>
</dbReference>
<gene>
    <name evidence="5" type="ORF">B5F75_02840</name>
</gene>
<dbReference type="PRINTS" id="PR01607">
    <property type="entry name" value="APYRASEFAMLY"/>
</dbReference>
<dbReference type="SUPFAM" id="SSF55816">
    <property type="entry name" value="5'-nucleotidase (syn. UDP-sugar hydrolase), C-terminal domain"/>
    <property type="match status" value="1"/>
</dbReference>
<keyword evidence="2" id="KW-0378">Hydrolase</keyword>
<evidence type="ECO:0000256" key="1">
    <source>
        <dbReference type="ARBA" id="ARBA00022729"/>
    </source>
</evidence>
<dbReference type="GO" id="GO:0016787">
    <property type="term" value="F:hydrolase activity"/>
    <property type="evidence" value="ECO:0007669"/>
    <property type="project" value="UniProtKB-KW"/>
</dbReference>
<dbReference type="Gene3D" id="3.90.780.10">
    <property type="entry name" value="5'-Nucleotidase, C-terminal domain"/>
    <property type="match status" value="1"/>
</dbReference>
<dbReference type="PANTHER" id="PTHR11575:SF24">
    <property type="entry name" value="5'-NUCLEOTIDASE"/>
    <property type="match status" value="1"/>
</dbReference>
<comment type="similarity">
    <text evidence="2">Belongs to the 5'-nucleotidase family.</text>
</comment>
<dbReference type="InterPro" id="IPR004843">
    <property type="entry name" value="Calcineurin-like_PHP"/>
</dbReference>
<dbReference type="Pfam" id="PF00149">
    <property type="entry name" value="Metallophos"/>
    <property type="match status" value="1"/>
</dbReference>
<evidence type="ECO:0008006" key="7">
    <source>
        <dbReference type="Google" id="ProtNLM"/>
    </source>
</evidence>
<feature type="chain" id="PRO_5011817721" description="Calcineurin-like phosphoesterase domain-containing protein" evidence="2">
    <location>
        <begin position="26"/>
        <end position="529"/>
    </location>
</feature>
<reference evidence="6" key="1">
    <citation type="submission" date="2017-04" db="EMBL/GenBank/DDBJ databases">
        <title>Function of individual gut microbiota members based on whole genome sequencing of pure cultures obtained from chicken caecum.</title>
        <authorList>
            <person name="Medvecky M."/>
            <person name="Cejkova D."/>
            <person name="Polansky O."/>
            <person name="Karasova D."/>
            <person name="Kubasova T."/>
            <person name="Cizek A."/>
            <person name="Rychlik I."/>
        </authorList>
    </citation>
    <scope>NUCLEOTIDE SEQUENCE [LARGE SCALE GENOMIC DNA]</scope>
    <source>
        <strain evidence="6">An273</strain>
    </source>
</reference>
<dbReference type="AlphaFoldDB" id="A0A1Y4DIP0"/>
<keyword evidence="6" id="KW-1185">Reference proteome</keyword>
<dbReference type="InterPro" id="IPR029052">
    <property type="entry name" value="Metallo-depent_PP-like"/>
</dbReference>
<accession>A0A1Y4DIP0</accession>